<evidence type="ECO:0000313" key="1">
    <source>
        <dbReference type="EMBL" id="MPC13335.1"/>
    </source>
</evidence>
<evidence type="ECO:0000313" key="2">
    <source>
        <dbReference type="Proteomes" id="UP000324222"/>
    </source>
</evidence>
<reference evidence="1 2" key="1">
    <citation type="submission" date="2019-05" db="EMBL/GenBank/DDBJ databases">
        <title>Another draft genome of Portunus trituberculatus and its Hox gene families provides insights of decapod evolution.</title>
        <authorList>
            <person name="Jeong J.-H."/>
            <person name="Song I."/>
            <person name="Kim S."/>
            <person name="Choi T."/>
            <person name="Kim D."/>
            <person name="Ryu S."/>
            <person name="Kim W."/>
        </authorList>
    </citation>
    <scope>NUCLEOTIDE SEQUENCE [LARGE SCALE GENOMIC DNA]</scope>
    <source>
        <tissue evidence="1">Muscle</tissue>
    </source>
</reference>
<dbReference type="EMBL" id="VSRR010000274">
    <property type="protein sequence ID" value="MPC13335.1"/>
    <property type="molecule type" value="Genomic_DNA"/>
</dbReference>
<name>A0A5B7CW38_PORTR</name>
<organism evidence="1 2">
    <name type="scientific">Portunus trituberculatus</name>
    <name type="common">Swimming crab</name>
    <name type="synonym">Neptunus trituberculatus</name>
    <dbReference type="NCBI Taxonomy" id="210409"/>
    <lineage>
        <taxon>Eukaryota</taxon>
        <taxon>Metazoa</taxon>
        <taxon>Ecdysozoa</taxon>
        <taxon>Arthropoda</taxon>
        <taxon>Crustacea</taxon>
        <taxon>Multicrustacea</taxon>
        <taxon>Malacostraca</taxon>
        <taxon>Eumalacostraca</taxon>
        <taxon>Eucarida</taxon>
        <taxon>Decapoda</taxon>
        <taxon>Pleocyemata</taxon>
        <taxon>Brachyura</taxon>
        <taxon>Eubrachyura</taxon>
        <taxon>Portunoidea</taxon>
        <taxon>Portunidae</taxon>
        <taxon>Portuninae</taxon>
        <taxon>Portunus</taxon>
    </lineage>
</organism>
<dbReference type="Proteomes" id="UP000324222">
    <property type="component" value="Unassembled WGS sequence"/>
</dbReference>
<sequence>MTHRCYGQTIACPAILKSVRAVSQSFAFSVNTLNWKYTEAILSRAASCLVRRGRRLRSEAALSGRADG</sequence>
<proteinExistence type="predicted"/>
<keyword evidence="2" id="KW-1185">Reference proteome</keyword>
<gene>
    <name evidence="1" type="ORF">E2C01_006066</name>
</gene>
<accession>A0A5B7CW38</accession>
<protein>
    <submittedName>
        <fullName evidence="1">Uncharacterized protein</fullName>
    </submittedName>
</protein>
<comment type="caution">
    <text evidence="1">The sequence shown here is derived from an EMBL/GenBank/DDBJ whole genome shotgun (WGS) entry which is preliminary data.</text>
</comment>
<dbReference type="AlphaFoldDB" id="A0A5B7CW38"/>